<keyword evidence="1" id="KW-0813">Transport</keyword>
<evidence type="ECO:0000256" key="3">
    <source>
        <dbReference type="ARBA" id="ARBA00022723"/>
    </source>
</evidence>
<keyword evidence="10" id="KW-1185">Reference proteome</keyword>
<dbReference type="SUPFAM" id="SSF46626">
    <property type="entry name" value="Cytochrome c"/>
    <property type="match status" value="1"/>
</dbReference>
<reference evidence="9 10" key="1">
    <citation type="journal article" date="2014" name="Nat. Commun.">
        <title>Physiological and genomic features of highly alkaliphilic hydrogen-utilizing Betaproteobacteria from a continental serpentinizing site.</title>
        <authorList>
            <person name="Suzuki S."/>
            <person name="Kuenen J.G."/>
            <person name="Schipper K."/>
            <person name="van der Velde S."/>
            <person name="Ishii S."/>
            <person name="Wu A."/>
            <person name="Sorokin D.Y."/>
            <person name="Tenney A."/>
            <person name="Meng X.Y."/>
            <person name="Morrill P.L."/>
            <person name="Kamagata Y."/>
            <person name="Muyzer G."/>
            <person name="Nealson K.H."/>
        </authorList>
    </citation>
    <scope>NUCLEOTIDE SEQUENCE [LARGE SCALE GENOMIC DNA]</scope>
    <source>
        <strain evidence="9 10">A1</strain>
    </source>
</reference>
<keyword evidence="7" id="KW-1133">Transmembrane helix</keyword>
<evidence type="ECO:0000313" key="10">
    <source>
        <dbReference type="Proteomes" id="UP000067461"/>
    </source>
</evidence>
<dbReference type="Pfam" id="PF13442">
    <property type="entry name" value="Cytochrome_CBB3"/>
    <property type="match status" value="1"/>
</dbReference>
<dbReference type="InterPro" id="IPR002323">
    <property type="entry name" value="Cyt_CIE"/>
</dbReference>
<dbReference type="PRINTS" id="PR00607">
    <property type="entry name" value="CYTCHROMECIE"/>
</dbReference>
<keyword evidence="7" id="KW-0812">Transmembrane</keyword>
<dbReference type="AlphaFoldDB" id="A0A060NLV1"/>
<proteinExistence type="predicted"/>
<evidence type="ECO:0000256" key="1">
    <source>
        <dbReference type="ARBA" id="ARBA00022448"/>
    </source>
</evidence>
<dbReference type="PANTHER" id="PTHR40942">
    <property type="match status" value="1"/>
</dbReference>
<keyword evidence="7" id="KW-0472">Membrane</keyword>
<accession>A0A060NLV1</accession>
<gene>
    <name evidence="9" type="ORF">SRAA_0020</name>
</gene>
<evidence type="ECO:0000259" key="8">
    <source>
        <dbReference type="PROSITE" id="PS51007"/>
    </source>
</evidence>
<feature type="domain" description="Cytochrome c" evidence="8">
    <location>
        <begin position="75"/>
        <end position="154"/>
    </location>
</feature>
<dbReference type="STRING" id="1458425.SRAA_0020"/>
<dbReference type="InterPro" id="IPR036909">
    <property type="entry name" value="Cyt_c-like_dom_sf"/>
</dbReference>
<sequence>MSDAKSSPAGALSAFNLKRWLILLAVVIPLIVTTLLVVLVLQKPFAPPVNVAEQERALAERIQRVGTVALREATRELQTGQQVYMSACMACHAAGVVGAPKFGDTAAWAPRIGAGLERLITSTLQGKGAMGAQGGGAFSDFEIKRAVVYLANASGGNFPEPLAPQAAAQ</sequence>
<dbReference type="Gene3D" id="1.10.760.10">
    <property type="entry name" value="Cytochrome c-like domain"/>
    <property type="match status" value="1"/>
</dbReference>
<evidence type="ECO:0000256" key="2">
    <source>
        <dbReference type="ARBA" id="ARBA00022617"/>
    </source>
</evidence>
<dbReference type="Proteomes" id="UP000067461">
    <property type="component" value="Chromosome"/>
</dbReference>
<dbReference type="PROSITE" id="PS51007">
    <property type="entry name" value="CYTC"/>
    <property type="match status" value="1"/>
</dbReference>
<keyword evidence="3 6" id="KW-0479">Metal-binding</keyword>
<dbReference type="InterPro" id="IPR009056">
    <property type="entry name" value="Cyt_c-like_dom"/>
</dbReference>
<dbReference type="PANTHER" id="PTHR40942:SF4">
    <property type="entry name" value="CYTOCHROME C5"/>
    <property type="match status" value="1"/>
</dbReference>
<dbReference type="KEGG" id="cbaa:SRAA_0020"/>
<evidence type="ECO:0000256" key="5">
    <source>
        <dbReference type="ARBA" id="ARBA00023004"/>
    </source>
</evidence>
<organism evidence="9 10">
    <name type="scientific">Serpentinimonas raichei</name>
    <dbReference type="NCBI Taxonomy" id="1458425"/>
    <lineage>
        <taxon>Bacteria</taxon>
        <taxon>Pseudomonadati</taxon>
        <taxon>Pseudomonadota</taxon>
        <taxon>Betaproteobacteria</taxon>
        <taxon>Burkholderiales</taxon>
        <taxon>Comamonadaceae</taxon>
        <taxon>Serpentinimonas</taxon>
    </lineage>
</organism>
<dbReference type="RefSeq" id="WP_045530150.1">
    <property type="nucleotide sequence ID" value="NZ_AP014568.1"/>
</dbReference>
<evidence type="ECO:0000313" key="9">
    <source>
        <dbReference type="EMBL" id="BAO79874.1"/>
    </source>
</evidence>
<keyword evidence="4" id="KW-0249">Electron transport</keyword>
<dbReference type="GO" id="GO:0020037">
    <property type="term" value="F:heme binding"/>
    <property type="evidence" value="ECO:0007669"/>
    <property type="project" value="InterPro"/>
</dbReference>
<dbReference type="HOGENOM" id="CLU_082349_1_1_4"/>
<evidence type="ECO:0000256" key="6">
    <source>
        <dbReference type="PROSITE-ProRule" id="PRU00433"/>
    </source>
</evidence>
<dbReference type="GO" id="GO:0005506">
    <property type="term" value="F:iron ion binding"/>
    <property type="evidence" value="ECO:0007669"/>
    <property type="project" value="InterPro"/>
</dbReference>
<dbReference type="GO" id="GO:0009055">
    <property type="term" value="F:electron transfer activity"/>
    <property type="evidence" value="ECO:0007669"/>
    <property type="project" value="InterPro"/>
</dbReference>
<evidence type="ECO:0000256" key="4">
    <source>
        <dbReference type="ARBA" id="ARBA00022982"/>
    </source>
</evidence>
<dbReference type="OrthoDB" id="9814708at2"/>
<evidence type="ECO:0000256" key="7">
    <source>
        <dbReference type="SAM" id="Phobius"/>
    </source>
</evidence>
<keyword evidence="2 6" id="KW-0349">Heme</keyword>
<name>A0A060NLV1_9BURK</name>
<protein>
    <submittedName>
        <fullName evidence="9">Cytochrome c5</fullName>
    </submittedName>
</protein>
<feature type="transmembrane region" description="Helical" evidence="7">
    <location>
        <begin position="20"/>
        <end position="41"/>
    </location>
</feature>
<dbReference type="EMBL" id="AP014568">
    <property type="protein sequence ID" value="BAO79874.1"/>
    <property type="molecule type" value="Genomic_DNA"/>
</dbReference>
<keyword evidence="5 6" id="KW-0408">Iron</keyword>